<sequence length="175" mass="19336">MTPTDDRQLPSALAAVAAITFDYADGEGVDFEPYPAFWSADETTEWIRAWTGNRGLTGEEWRVFGMDGTGGQGAFWLTRLNRPLSDQPIVFLGSEGETGAVARDLHSFLWLLADGMGPYEAINPRQRDRAPRPNPELAAIAERFAPAARQSAATVISLAIEEFPAFDEMIKERCR</sequence>
<evidence type="ECO:0000313" key="1">
    <source>
        <dbReference type="EMBL" id="MFC1443149.1"/>
    </source>
</evidence>
<evidence type="ECO:0000313" key="2">
    <source>
        <dbReference type="Proteomes" id="UP001592581"/>
    </source>
</evidence>
<keyword evidence="2" id="KW-1185">Reference proteome</keyword>
<comment type="caution">
    <text evidence="1">The sequence shown here is derived from an EMBL/GenBank/DDBJ whole genome shotgun (WGS) entry which is preliminary data.</text>
</comment>
<organism evidence="1 2">
    <name type="scientific">Streptacidiphilus jeojiensis</name>
    <dbReference type="NCBI Taxonomy" id="3229225"/>
    <lineage>
        <taxon>Bacteria</taxon>
        <taxon>Bacillati</taxon>
        <taxon>Actinomycetota</taxon>
        <taxon>Actinomycetes</taxon>
        <taxon>Kitasatosporales</taxon>
        <taxon>Streptomycetaceae</taxon>
        <taxon>Streptacidiphilus</taxon>
    </lineage>
</organism>
<reference evidence="1 2" key="1">
    <citation type="submission" date="2024-06" db="EMBL/GenBank/DDBJ databases">
        <authorList>
            <person name="Lee S.D."/>
        </authorList>
    </citation>
    <scope>NUCLEOTIDE SEQUENCE [LARGE SCALE GENOMIC DNA]</scope>
    <source>
        <strain evidence="1 2">N1-10</strain>
    </source>
</reference>
<gene>
    <name evidence="1" type="ORF">ABUW04_33425</name>
</gene>
<name>A0ABV6XY29_9ACTN</name>
<dbReference type="EMBL" id="JBEUKS010000015">
    <property type="protein sequence ID" value="MFC1443149.1"/>
    <property type="molecule type" value="Genomic_DNA"/>
</dbReference>
<dbReference type="RefSeq" id="WP_380568201.1">
    <property type="nucleotide sequence ID" value="NZ_JBEUKS010000015.1"/>
</dbReference>
<accession>A0ABV6XY29</accession>
<proteinExistence type="predicted"/>
<protein>
    <submittedName>
        <fullName evidence="1">SMI1/KNR4 family protein</fullName>
    </submittedName>
</protein>
<dbReference type="Proteomes" id="UP001592581">
    <property type="component" value="Unassembled WGS sequence"/>
</dbReference>